<dbReference type="GO" id="GO:0004674">
    <property type="term" value="F:protein serine/threonine kinase activity"/>
    <property type="evidence" value="ECO:0007669"/>
    <property type="project" value="UniProtKB-KW"/>
</dbReference>
<reference evidence="6" key="1">
    <citation type="submission" date="2019-11" db="EMBL/GenBank/DDBJ databases">
        <authorList>
            <person name="Liu Y."/>
            <person name="Hou J."/>
            <person name="Li T.-Q."/>
            <person name="Guan C.-H."/>
            <person name="Wu X."/>
            <person name="Wu H.-Z."/>
            <person name="Ling F."/>
            <person name="Zhang R."/>
            <person name="Shi X.-G."/>
            <person name="Ren J.-P."/>
            <person name="Chen E.-F."/>
            <person name="Sun J.-M."/>
        </authorList>
    </citation>
    <scope>NUCLEOTIDE SEQUENCE</scope>
    <source>
        <strain evidence="6">Adult_tree_wgs_1</strain>
        <tissue evidence="6">Leaves</tissue>
    </source>
</reference>
<evidence type="ECO:0000313" key="7">
    <source>
        <dbReference type="Proteomes" id="UP000626092"/>
    </source>
</evidence>
<evidence type="ECO:0000256" key="2">
    <source>
        <dbReference type="ARBA" id="ARBA00022741"/>
    </source>
</evidence>
<evidence type="ECO:0000313" key="6">
    <source>
        <dbReference type="EMBL" id="KAF7130065.1"/>
    </source>
</evidence>
<protein>
    <recommendedName>
        <fullName evidence="5">Protein kinase domain-containing protein</fullName>
    </recommendedName>
</protein>
<dbReference type="SUPFAM" id="SSF56112">
    <property type="entry name" value="Protein kinase-like (PK-like)"/>
    <property type="match status" value="1"/>
</dbReference>
<dbReference type="AlphaFoldDB" id="A0A834LCJ3"/>
<accession>A0A834LCJ3</accession>
<dbReference type="GO" id="GO:0005524">
    <property type="term" value="F:ATP binding"/>
    <property type="evidence" value="ECO:0007669"/>
    <property type="project" value="UniProtKB-KW"/>
</dbReference>
<evidence type="ECO:0000259" key="5">
    <source>
        <dbReference type="PROSITE" id="PS50011"/>
    </source>
</evidence>
<keyword evidence="1" id="KW-0723">Serine/threonine-protein kinase</keyword>
<comment type="caution">
    <text evidence="6">The sequence shown here is derived from an EMBL/GenBank/DDBJ whole genome shotgun (WGS) entry which is preliminary data.</text>
</comment>
<keyword evidence="4" id="KW-0472">Membrane</keyword>
<dbReference type="PANTHER" id="PTHR47989:SF61">
    <property type="entry name" value="PROTEIN KINASE DOMAIN-CONTAINING PROTEIN"/>
    <property type="match status" value="1"/>
</dbReference>
<keyword evidence="4" id="KW-1133">Transmembrane helix</keyword>
<dbReference type="InterPro" id="IPR011009">
    <property type="entry name" value="Kinase-like_dom_sf"/>
</dbReference>
<dbReference type="Gene3D" id="1.10.510.10">
    <property type="entry name" value="Transferase(Phosphotransferase) domain 1"/>
    <property type="match status" value="1"/>
</dbReference>
<dbReference type="PANTHER" id="PTHR47989">
    <property type="entry name" value="OS01G0750732 PROTEIN"/>
    <property type="match status" value="1"/>
</dbReference>
<keyword evidence="4" id="KW-0812">Transmembrane</keyword>
<evidence type="ECO:0000256" key="1">
    <source>
        <dbReference type="ARBA" id="ARBA00022527"/>
    </source>
</evidence>
<proteinExistence type="predicted"/>
<sequence>MIRMDQTNSSTEASQALSIGPSEMHNSVLSREHIWWGFPFGIVAILFGAFFASLSRPNPTAVAGNALKTKVPKKILGNLDAEEVTLRRFQLEELAKASHQKFQPGLLGIAHLHQGIKPSMINRDLKPSNILVGEGFEAKVSDFGLVRSGPIGDKSHVSSQIKGTPGYLDPAFAQAYI</sequence>
<keyword evidence="1" id="KW-0808">Transferase</keyword>
<dbReference type="InterPro" id="IPR000719">
    <property type="entry name" value="Prot_kinase_dom"/>
</dbReference>
<dbReference type="Proteomes" id="UP000626092">
    <property type="component" value="Unassembled WGS sequence"/>
</dbReference>
<dbReference type="PROSITE" id="PS50011">
    <property type="entry name" value="PROTEIN_KINASE_DOM"/>
    <property type="match status" value="1"/>
</dbReference>
<feature type="domain" description="Protein kinase" evidence="5">
    <location>
        <begin position="1"/>
        <end position="177"/>
    </location>
</feature>
<gene>
    <name evidence="6" type="ORF">RHSIM_Rhsim10G0206400</name>
</gene>
<dbReference type="Pfam" id="PF00069">
    <property type="entry name" value="Pkinase"/>
    <property type="match status" value="1"/>
</dbReference>
<evidence type="ECO:0000256" key="3">
    <source>
        <dbReference type="ARBA" id="ARBA00022840"/>
    </source>
</evidence>
<name>A0A834LCJ3_RHOSS</name>
<organism evidence="6 7">
    <name type="scientific">Rhododendron simsii</name>
    <name type="common">Sims's rhododendron</name>
    <dbReference type="NCBI Taxonomy" id="118357"/>
    <lineage>
        <taxon>Eukaryota</taxon>
        <taxon>Viridiplantae</taxon>
        <taxon>Streptophyta</taxon>
        <taxon>Embryophyta</taxon>
        <taxon>Tracheophyta</taxon>
        <taxon>Spermatophyta</taxon>
        <taxon>Magnoliopsida</taxon>
        <taxon>eudicotyledons</taxon>
        <taxon>Gunneridae</taxon>
        <taxon>Pentapetalae</taxon>
        <taxon>asterids</taxon>
        <taxon>Ericales</taxon>
        <taxon>Ericaceae</taxon>
        <taxon>Ericoideae</taxon>
        <taxon>Rhodoreae</taxon>
        <taxon>Rhododendron</taxon>
    </lineage>
</organism>
<keyword evidence="7" id="KW-1185">Reference proteome</keyword>
<feature type="transmembrane region" description="Helical" evidence="4">
    <location>
        <begin position="34"/>
        <end position="54"/>
    </location>
</feature>
<dbReference type="OrthoDB" id="4062651at2759"/>
<keyword evidence="3" id="KW-0067">ATP-binding</keyword>
<dbReference type="EMBL" id="WJXA01000010">
    <property type="protein sequence ID" value="KAF7130065.1"/>
    <property type="molecule type" value="Genomic_DNA"/>
</dbReference>
<keyword evidence="1" id="KW-0418">Kinase</keyword>
<evidence type="ECO:0000256" key="4">
    <source>
        <dbReference type="SAM" id="Phobius"/>
    </source>
</evidence>
<keyword evidence="2" id="KW-0547">Nucleotide-binding</keyword>